<feature type="region of interest" description="Disordered" evidence="8">
    <location>
        <begin position="32"/>
        <end position="91"/>
    </location>
</feature>
<dbReference type="Proteomes" id="UP001307889">
    <property type="component" value="Chromosome 2"/>
</dbReference>
<protein>
    <recommendedName>
        <fullName evidence="7">Protein naked cuticle homolog</fullName>
    </recommendedName>
</protein>
<feature type="region of interest" description="Disordered" evidence="8">
    <location>
        <begin position="330"/>
        <end position="368"/>
    </location>
</feature>
<comment type="subcellular location">
    <subcellularLocation>
        <location evidence="7">Cell membrane</location>
    </subcellularLocation>
    <subcellularLocation>
        <location evidence="7">Cytoplasm</location>
    </subcellularLocation>
</comment>
<evidence type="ECO:0000256" key="5">
    <source>
        <dbReference type="ARBA" id="ARBA00022723"/>
    </source>
</evidence>
<evidence type="ECO:0000256" key="4">
    <source>
        <dbReference type="ARBA" id="ARBA00022687"/>
    </source>
</evidence>
<accession>A0ABN7AGM2</accession>
<evidence type="ECO:0000256" key="1">
    <source>
        <dbReference type="ARBA" id="ARBA00007081"/>
    </source>
</evidence>
<evidence type="ECO:0000256" key="7">
    <source>
        <dbReference type="RuleBase" id="RU367060"/>
    </source>
</evidence>
<sequence length="409" mass="47153">MVLGNSLVIQREQIQILDARCEQEAQDASVGPFLDVDEAGSGFRRRERRERKLTGTSERERERDRATASRPALTRNRKGHTNNYRASTAGRDREIKKYTAVLGSWLEITRRGKSPHPKPRGYASPAQLRLDDDDESVTSRKKKTTDHIKLKEMECGVSITETPDGKRRDPQEFSFTLYDFDGHGKITKDDIAGLVTTIYETLGSSVKVPHCGSKTIRVKLIVTPNRDRDPNAANDKQFHVDSKRSSPINQWQNDFINYSPKEKKKKHFRRDSESSHYHEPVTKPTLSCGCCGHSKKRSSSFQKQQLLKILQANMEKNNLVFQSPRRYPAWQQEKDLKSPRPPPPVRPCEEPLGGRHHQKHKDREAEQARAMAQVVRWLEQEVLAPKKHHHVHEHVHHHYHHYQDPPVVA</sequence>
<dbReference type="InterPro" id="IPR011992">
    <property type="entry name" value="EF-hand-dom_pair"/>
</dbReference>
<proteinExistence type="inferred from homology"/>
<dbReference type="PANTHER" id="PTHR22611:SF9">
    <property type="entry name" value="PROTEIN NAKED CUTICLE"/>
    <property type="match status" value="1"/>
</dbReference>
<keyword evidence="5" id="KW-0479">Metal-binding</keyword>
<keyword evidence="3" id="KW-0963">Cytoplasm</keyword>
<dbReference type="InterPro" id="IPR040140">
    <property type="entry name" value="Nkd-like"/>
</dbReference>
<evidence type="ECO:0000313" key="9">
    <source>
        <dbReference type="EMBL" id="BES90016.1"/>
    </source>
</evidence>
<dbReference type="SUPFAM" id="SSF47473">
    <property type="entry name" value="EF-hand"/>
    <property type="match status" value="1"/>
</dbReference>
<evidence type="ECO:0000256" key="8">
    <source>
        <dbReference type="SAM" id="MobiDB-lite"/>
    </source>
</evidence>
<comment type="function">
    <text evidence="7">Cell autonomous antagonist of the canonical Wnt signaling pathway.</text>
</comment>
<feature type="region of interest" description="Disordered" evidence="8">
    <location>
        <begin position="110"/>
        <end position="145"/>
    </location>
</feature>
<keyword evidence="4 7" id="KW-0879">Wnt signaling pathway</keyword>
<keyword evidence="2 7" id="KW-1003">Cell membrane</keyword>
<evidence type="ECO:0000256" key="2">
    <source>
        <dbReference type="ARBA" id="ARBA00022475"/>
    </source>
</evidence>
<dbReference type="PANTHER" id="PTHR22611">
    <property type="entry name" value="PROTEIN NAKED CUTICLE"/>
    <property type="match status" value="1"/>
</dbReference>
<organism evidence="9 10">
    <name type="scientific">Nesidiocoris tenuis</name>
    <dbReference type="NCBI Taxonomy" id="355587"/>
    <lineage>
        <taxon>Eukaryota</taxon>
        <taxon>Metazoa</taxon>
        <taxon>Ecdysozoa</taxon>
        <taxon>Arthropoda</taxon>
        <taxon>Hexapoda</taxon>
        <taxon>Insecta</taxon>
        <taxon>Pterygota</taxon>
        <taxon>Neoptera</taxon>
        <taxon>Paraneoptera</taxon>
        <taxon>Hemiptera</taxon>
        <taxon>Heteroptera</taxon>
        <taxon>Panheteroptera</taxon>
        <taxon>Cimicomorpha</taxon>
        <taxon>Miridae</taxon>
        <taxon>Dicyphina</taxon>
        <taxon>Nesidiocoris</taxon>
    </lineage>
</organism>
<dbReference type="EMBL" id="AP028910">
    <property type="protein sequence ID" value="BES90016.1"/>
    <property type="molecule type" value="Genomic_DNA"/>
</dbReference>
<keyword evidence="10" id="KW-1185">Reference proteome</keyword>
<evidence type="ECO:0000313" key="10">
    <source>
        <dbReference type="Proteomes" id="UP001307889"/>
    </source>
</evidence>
<name>A0ABN7AGM2_9HEMI</name>
<feature type="compositionally biased region" description="Basic and acidic residues" evidence="8">
    <location>
        <begin position="50"/>
        <end position="67"/>
    </location>
</feature>
<dbReference type="Gene3D" id="1.10.238.10">
    <property type="entry name" value="EF-hand"/>
    <property type="match status" value="1"/>
</dbReference>
<evidence type="ECO:0000256" key="6">
    <source>
        <dbReference type="ARBA" id="ARBA00023136"/>
    </source>
</evidence>
<gene>
    <name evidence="9" type="ORF">NTJ_02823</name>
</gene>
<reference evidence="9 10" key="1">
    <citation type="submission" date="2023-09" db="EMBL/GenBank/DDBJ databases">
        <title>Nesidiocoris tenuis whole genome shotgun sequence.</title>
        <authorList>
            <person name="Shibata T."/>
            <person name="Shimoda M."/>
            <person name="Kobayashi T."/>
            <person name="Uehara T."/>
        </authorList>
    </citation>
    <scope>NUCLEOTIDE SEQUENCE [LARGE SCALE GENOMIC DNA]</scope>
    <source>
        <strain evidence="9 10">Japan</strain>
    </source>
</reference>
<comment type="similarity">
    <text evidence="1 7">Belongs to the NKD family.</text>
</comment>
<evidence type="ECO:0000256" key="3">
    <source>
        <dbReference type="ARBA" id="ARBA00022490"/>
    </source>
</evidence>
<keyword evidence="6" id="KW-0472">Membrane</keyword>